<dbReference type="Pfam" id="PF13639">
    <property type="entry name" value="zf-RING_2"/>
    <property type="match status" value="1"/>
</dbReference>
<comment type="caution">
    <text evidence="12">The sequence shown here is derived from an EMBL/GenBank/DDBJ whole genome shotgun (WGS) entry which is preliminary data.</text>
</comment>
<keyword evidence="4 8" id="KW-0863">Zinc-finger</keyword>
<dbReference type="GO" id="GO:0008270">
    <property type="term" value="F:zinc ion binding"/>
    <property type="evidence" value="ECO:0007669"/>
    <property type="project" value="UniProtKB-KW"/>
</dbReference>
<evidence type="ECO:0000256" key="4">
    <source>
        <dbReference type="ARBA" id="ARBA00022771"/>
    </source>
</evidence>
<dbReference type="InterPro" id="IPR001841">
    <property type="entry name" value="Znf_RING"/>
</dbReference>
<dbReference type="InterPro" id="IPR053238">
    <property type="entry name" value="RING-H2_zinc_finger"/>
</dbReference>
<dbReference type="SMART" id="SM00184">
    <property type="entry name" value="RING"/>
    <property type="match status" value="1"/>
</dbReference>
<keyword evidence="5" id="KW-0833">Ubl conjugation pathway</keyword>
<evidence type="ECO:0000256" key="5">
    <source>
        <dbReference type="ARBA" id="ARBA00022786"/>
    </source>
</evidence>
<name>A0A6A1WUF0_9ROSI</name>
<dbReference type="PROSITE" id="PS50089">
    <property type="entry name" value="ZF_RING_2"/>
    <property type="match status" value="1"/>
</dbReference>
<evidence type="ECO:0000256" key="6">
    <source>
        <dbReference type="ARBA" id="ARBA00022833"/>
    </source>
</evidence>
<dbReference type="Gene3D" id="3.30.40.10">
    <property type="entry name" value="Zinc/RING finger domain, C3HC4 (zinc finger)"/>
    <property type="match status" value="1"/>
</dbReference>
<keyword evidence="10" id="KW-0812">Transmembrane</keyword>
<evidence type="ECO:0000256" key="3">
    <source>
        <dbReference type="ARBA" id="ARBA00022723"/>
    </source>
</evidence>
<feature type="transmembrane region" description="Helical" evidence="10">
    <location>
        <begin position="49"/>
        <end position="71"/>
    </location>
</feature>
<dbReference type="PANTHER" id="PTHR14155:SF592">
    <property type="entry name" value="RING-H2 FINGER PROTEIN ATL57"/>
    <property type="match status" value="1"/>
</dbReference>
<dbReference type="InterPro" id="IPR011016">
    <property type="entry name" value="Znf_RING-CH"/>
</dbReference>
<proteinExistence type="inferred from homology"/>
<evidence type="ECO:0000313" key="13">
    <source>
        <dbReference type="Proteomes" id="UP000516437"/>
    </source>
</evidence>
<evidence type="ECO:0000256" key="1">
    <source>
        <dbReference type="ARBA" id="ARBA00000900"/>
    </source>
</evidence>
<comment type="catalytic activity">
    <reaction evidence="1">
        <text>S-ubiquitinyl-[E2 ubiquitin-conjugating enzyme]-L-cysteine + [acceptor protein]-L-lysine = [E2 ubiquitin-conjugating enzyme]-L-cysteine + N(6)-ubiquitinyl-[acceptor protein]-L-lysine.</text>
        <dbReference type="EC" id="2.3.2.27"/>
    </reaction>
</comment>
<feature type="domain" description="RING-type" evidence="11">
    <location>
        <begin position="124"/>
        <end position="166"/>
    </location>
</feature>
<dbReference type="GO" id="GO:0061630">
    <property type="term" value="F:ubiquitin protein ligase activity"/>
    <property type="evidence" value="ECO:0007669"/>
    <property type="project" value="UniProtKB-EC"/>
</dbReference>
<evidence type="ECO:0000256" key="8">
    <source>
        <dbReference type="PROSITE-ProRule" id="PRU00175"/>
    </source>
</evidence>
<dbReference type="CDD" id="cd16461">
    <property type="entry name" value="RING-H2_EL5-like"/>
    <property type="match status" value="1"/>
</dbReference>
<feature type="region of interest" description="Disordered" evidence="9">
    <location>
        <begin position="75"/>
        <end position="100"/>
    </location>
</feature>
<dbReference type="EMBL" id="RXIC02000019">
    <property type="protein sequence ID" value="KAB1227398.1"/>
    <property type="molecule type" value="Genomic_DNA"/>
</dbReference>
<keyword evidence="3" id="KW-0479">Metal-binding</keyword>
<keyword evidence="13" id="KW-1185">Reference proteome</keyword>
<evidence type="ECO:0000256" key="10">
    <source>
        <dbReference type="SAM" id="Phobius"/>
    </source>
</evidence>
<evidence type="ECO:0000256" key="9">
    <source>
        <dbReference type="SAM" id="MobiDB-lite"/>
    </source>
</evidence>
<keyword evidence="6" id="KW-0862">Zinc</keyword>
<keyword evidence="10" id="KW-0472">Membrane</keyword>
<dbReference type="SUPFAM" id="SSF57850">
    <property type="entry name" value="RING/U-box"/>
    <property type="match status" value="1"/>
</dbReference>
<gene>
    <name evidence="12" type="ORF">CJ030_MR1G020877</name>
</gene>
<dbReference type="OrthoDB" id="1730639at2759"/>
<accession>A0A6A1WUF0</accession>
<evidence type="ECO:0000256" key="2">
    <source>
        <dbReference type="ARBA" id="ARBA00012483"/>
    </source>
</evidence>
<organism evidence="12 13">
    <name type="scientific">Morella rubra</name>
    <name type="common">Chinese bayberry</name>
    <dbReference type="NCBI Taxonomy" id="262757"/>
    <lineage>
        <taxon>Eukaryota</taxon>
        <taxon>Viridiplantae</taxon>
        <taxon>Streptophyta</taxon>
        <taxon>Embryophyta</taxon>
        <taxon>Tracheophyta</taxon>
        <taxon>Spermatophyta</taxon>
        <taxon>Magnoliopsida</taxon>
        <taxon>eudicotyledons</taxon>
        <taxon>Gunneridae</taxon>
        <taxon>Pentapetalae</taxon>
        <taxon>rosids</taxon>
        <taxon>fabids</taxon>
        <taxon>Fagales</taxon>
        <taxon>Myricaceae</taxon>
        <taxon>Morella</taxon>
    </lineage>
</organism>
<dbReference type="SMART" id="SM00744">
    <property type="entry name" value="RINGv"/>
    <property type="match status" value="1"/>
</dbReference>
<protein>
    <recommendedName>
        <fullName evidence="2">RING-type E3 ubiquitin transferase</fullName>
        <ecNumber evidence="2">2.3.2.27</ecNumber>
    </recommendedName>
</protein>
<dbReference type="InterPro" id="IPR013083">
    <property type="entry name" value="Znf_RING/FYVE/PHD"/>
</dbReference>
<sequence>MEPFSRILHRSFHPDIVPTTIKPSPPLGPPLTASPNLYPFSFSYSTRDLVSGLVLDLLVVLVVVLVIYICVRRNPEGSGTESPRSGRGRDRQETTSSPRVDPTTIIQALPVYSYGEDTKYQVTCAICLGEFEEEEAVKVIPFCKHVFHRECIDRWLSSQVTCPVCRCTHLLDQGVSKLGERSRVRNDET</sequence>
<dbReference type="PANTHER" id="PTHR14155">
    <property type="entry name" value="RING FINGER DOMAIN-CONTAINING"/>
    <property type="match status" value="1"/>
</dbReference>
<comment type="similarity">
    <text evidence="7">Belongs to the RING-type zinc finger family. ATL subfamily.</text>
</comment>
<dbReference type="EC" id="2.3.2.27" evidence="2"/>
<evidence type="ECO:0000313" key="12">
    <source>
        <dbReference type="EMBL" id="KAB1227398.1"/>
    </source>
</evidence>
<dbReference type="AlphaFoldDB" id="A0A6A1WUF0"/>
<reference evidence="12 13" key="1">
    <citation type="journal article" date="2019" name="Plant Biotechnol. J.">
        <title>The red bayberry genome and genetic basis of sex determination.</title>
        <authorList>
            <person name="Jia H.M."/>
            <person name="Jia H.J."/>
            <person name="Cai Q.L."/>
            <person name="Wang Y."/>
            <person name="Zhao H.B."/>
            <person name="Yang W.F."/>
            <person name="Wang G.Y."/>
            <person name="Li Y.H."/>
            <person name="Zhan D.L."/>
            <person name="Shen Y.T."/>
            <person name="Niu Q.F."/>
            <person name="Chang L."/>
            <person name="Qiu J."/>
            <person name="Zhao L."/>
            <person name="Xie H.B."/>
            <person name="Fu W.Y."/>
            <person name="Jin J."/>
            <person name="Li X.W."/>
            <person name="Jiao Y."/>
            <person name="Zhou C.C."/>
            <person name="Tu T."/>
            <person name="Chai C.Y."/>
            <person name="Gao J.L."/>
            <person name="Fan L.J."/>
            <person name="van de Weg E."/>
            <person name="Wang J.Y."/>
            <person name="Gao Z.S."/>
        </authorList>
    </citation>
    <scope>NUCLEOTIDE SEQUENCE [LARGE SCALE GENOMIC DNA]</scope>
    <source>
        <tissue evidence="12">Leaves</tissue>
    </source>
</reference>
<evidence type="ECO:0000256" key="7">
    <source>
        <dbReference type="ARBA" id="ARBA00024209"/>
    </source>
</evidence>
<keyword evidence="10" id="KW-1133">Transmembrane helix</keyword>
<evidence type="ECO:0000259" key="11">
    <source>
        <dbReference type="PROSITE" id="PS50089"/>
    </source>
</evidence>
<dbReference type="Proteomes" id="UP000516437">
    <property type="component" value="Chromosome 1"/>
</dbReference>